<accession>A0A286UDQ4</accession>
<dbReference type="OrthoDB" id="5568181at2759"/>
<comment type="caution">
    <text evidence="2">The sequence shown here is derived from an EMBL/GenBank/DDBJ whole genome shotgun (WGS) entry which is preliminary data.</text>
</comment>
<feature type="region of interest" description="Disordered" evidence="1">
    <location>
        <begin position="255"/>
        <end position="302"/>
    </location>
</feature>
<name>A0A286UDQ4_9AGAM</name>
<dbReference type="Gene3D" id="1.20.58.1710">
    <property type="match status" value="1"/>
</dbReference>
<evidence type="ECO:0000313" key="3">
    <source>
        <dbReference type="Proteomes" id="UP000217199"/>
    </source>
</evidence>
<feature type="compositionally biased region" description="Low complexity" evidence="1">
    <location>
        <begin position="224"/>
        <end position="240"/>
    </location>
</feature>
<evidence type="ECO:0000313" key="2">
    <source>
        <dbReference type="EMBL" id="PAV17697.1"/>
    </source>
</evidence>
<protein>
    <recommendedName>
        <fullName evidence="4">Mediator complex subunit 8</fullName>
    </recommendedName>
</protein>
<gene>
    <name evidence="2" type="ORF">PNOK_0618300</name>
</gene>
<feature type="region of interest" description="Disordered" evidence="1">
    <location>
        <begin position="82"/>
        <end position="102"/>
    </location>
</feature>
<organism evidence="2 3">
    <name type="scientific">Pyrrhoderma noxium</name>
    <dbReference type="NCBI Taxonomy" id="2282107"/>
    <lineage>
        <taxon>Eukaryota</taxon>
        <taxon>Fungi</taxon>
        <taxon>Dikarya</taxon>
        <taxon>Basidiomycota</taxon>
        <taxon>Agaricomycotina</taxon>
        <taxon>Agaricomycetes</taxon>
        <taxon>Hymenochaetales</taxon>
        <taxon>Hymenochaetaceae</taxon>
        <taxon>Pyrrhoderma</taxon>
    </lineage>
</organism>
<dbReference type="InParanoid" id="A0A286UDQ4"/>
<dbReference type="STRING" id="2282107.A0A286UDQ4"/>
<dbReference type="AlphaFoldDB" id="A0A286UDQ4"/>
<feature type="compositionally biased region" description="Low complexity" evidence="1">
    <location>
        <begin position="91"/>
        <end position="102"/>
    </location>
</feature>
<sequence length="378" mass="41365">MNSGSQGRVITMESNNLPVSQLESTRFKINQIIESINTLSRTIEGGNLNIMPPWPDILTKYNLLLSQTHNLSASLLATASQEQSTHNQNGTATTASSSSTVSTISGKPFSKFALLPSRPVPESQFDADLAPLLRINQTFEIGRLESATVRRLSSRLPTAGLQKERPNVPDTHQAVIDACARIAHEHDARCERATRAVNLLRDQYDWRLRVEAEIDEEPDVEEYSPLSPTSPSVPPVTGVSAEDIDMDADMDADLMHADTPMTNDGNDMDSEDEDGNDEAELEQVLGPSLQPSPTGTPRLDSDGLTYLGANENKSSYLCIASPHIQSNNGNLPIILEKEGSICRILRKNNGQPKLDIRCRKFGTDPFTLQIVPPRNIGA</sequence>
<keyword evidence="3" id="KW-1185">Reference proteome</keyword>
<reference evidence="2 3" key="1">
    <citation type="journal article" date="2017" name="Mol. Ecol.">
        <title>Comparative and population genomic landscape of Phellinus noxius: A hypervariable fungus causing root rot in trees.</title>
        <authorList>
            <person name="Chung C.L."/>
            <person name="Lee T.J."/>
            <person name="Akiba M."/>
            <person name="Lee H.H."/>
            <person name="Kuo T.H."/>
            <person name="Liu D."/>
            <person name="Ke H.M."/>
            <person name="Yokoi T."/>
            <person name="Roa M.B."/>
            <person name="Lu M.J."/>
            <person name="Chang Y.Y."/>
            <person name="Ann P.J."/>
            <person name="Tsai J.N."/>
            <person name="Chen C.Y."/>
            <person name="Tzean S.S."/>
            <person name="Ota Y."/>
            <person name="Hattori T."/>
            <person name="Sahashi N."/>
            <person name="Liou R.F."/>
            <person name="Kikuchi T."/>
            <person name="Tsai I.J."/>
        </authorList>
    </citation>
    <scope>NUCLEOTIDE SEQUENCE [LARGE SCALE GENOMIC DNA]</scope>
    <source>
        <strain evidence="2 3">FFPRI411160</strain>
    </source>
</reference>
<dbReference type="Proteomes" id="UP000217199">
    <property type="component" value="Unassembled WGS sequence"/>
</dbReference>
<feature type="region of interest" description="Disordered" evidence="1">
    <location>
        <begin position="217"/>
        <end position="240"/>
    </location>
</feature>
<evidence type="ECO:0000256" key="1">
    <source>
        <dbReference type="SAM" id="MobiDB-lite"/>
    </source>
</evidence>
<evidence type="ECO:0008006" key="4">
    <source>
        <dbReference type="Google" id="ProtNLM"/>
    </source>
</evidence>
<dbReference type="FunCoup" id="A0A286UDQ4">
    <property type="interactions" value="56"/>
</dbReference>
<dbReference type="EMBL" id="NBII01000006">
    <property type="protein sequence ID" value="PAV17697.1"/>
    <property type="molecule type" value="Genomic_DNA"/>
</dbReference>
<proteinExistence type="predicted"/>
<feature type="compositionally biased region" description="Acidic residues" evidence="1">
    <location>
        <begin position="266"/>
        <end position="281"/>
    </location>
</feature>